<gene>
    <name evidence="2" type="ORF">D3453_19180</name>
</gene>
<protein>
    <submittedName>
        <fullName evidence="2">Protein psaF</fullName>
    </submittedName>
</protein>
<sequence length="181" mass="20535">MQLYKMKTSFVITSIIAIFATLLIISNNNDITFFSERTYKSITEHTDIKKNGIGFNILHYMSDDNAKLIISETLSGIAIRTSLHGYLLIPTHKYKTSSSGSFQSIGSVLSLCSYHASNHDIIFFDGSRGVLENHNQLIPLPTIFLGQKNHSKHPKNIAQERNIEHNNEENNNYQELTTINY</sequence>
<feature type="transmembrane region" description="Helical" evidence="1">
    <location>
        <begin position="6"/>
        <end position="25"/>
    </location>
</feature>
<name>A0A5U1S2T3_SALER</name>
<organism evidence="2">
    <name type="scientific">Salmonella enterica</name>
    <name type="common">Salmonella choleraesuis</name>
    <dbReference type="NCBI Taxonomy" id="28901"/>
    <lineage>
        <taxon>Bacteria</taxon>
        <taxon>Pseudomonadati</taxon>
        <taxon>Pseudomonadota</taxon>
        <taxon>Gammaproteobacteria</taxon>
        <taxon>Enterobacterales</taxon>
        <taxon>Enterobacteriaceae</taxon>
        <taxon>Salmonella</taxon>
    </lineage>
</organism>
<accession>A0A5U1S2T3</accession>
<dbReference type="InterPro" id="IPR035182">
    <property type="entry name" value="PsaF"/>
</dbReference>
<proteinExistence type="predicted"/>
<keyword evidence="1" id="KW-1133">Transmembrane helix</keyword>
<keyword evidence="1" id="KW-0812">Transmembrane</keyword>
<comment type="caution">
    <text evidence="2">The sequence shown here is derived from an EMBL/GenBank/DDBJ whole genome shotgun (WGS) entry which is preliminary data.</text>
</comment>
<evidence type="ECO:0000313" key="2">
    <source>
        <dbReference type="EMBL" id="EBO8151012.1"/>
    </source>
</evidence>
<dbReference type="EMBL" id="AAGJSG010000013">
    <property type="protein sequence ID" value="EBO8151012.1"/>
    <property type="molecule type" value="Genomic_DNA"/>
</dbReference>
<evidence type="ECO:0000256" key="1">
    <source>
        <dbReference type="SAM" id="Phobius"/>
    </source>
</evidence>
<keyword evidence="1" id="KW-0472">Membrane</keyword>
<reference evidence="2" key="1">
    <citation type="submission" date="2018-09" db="EMBL/GenBank/DDBJ databases">
        <authorList>
            <consortium name="PulseNet: The National Subtyping Network for Foodborne Disease Surveillance"/>
            <person name="Tarr C.L."/>
            <person name="Trees E."/>
            <person name="Katz L.S."/>
            <person name="Carleton-Romer H.A."/>
            <person name="Stroika S."/>
            <person name="Kucerova Z."/>
            <person name="Roache K.F."/>
            <person name="Sabol A.L."/>
            <person name="Besser J."/>
            <person name="Gerner-Smidt P."/>
        </authorList>
    </citation>
    <scope>NUCLEOTIDE SEQUENCE</scope>
    <source>
        <strain evidence="2">PNUSAS053063</strain>
    </source>
</reference>
<dbReference type="Pfam" id="PF17550">
    <property type="entry name" value="PsaF"/>
    <property type="match status" value="1"/>
</dbReference>
<dbReference type="AlphaFoldDB" id="A0A5U1S2T3"/>